<evidence type="ECO:0000313" key="3">
    <source>
        <dbReference type="Proteomes" id="UP000015101"/>
    </source>
</evidence>
<keyword evidence="3" id="KW-1185">Reference proteome</keyword>
<dbReference type="CTD" id="20209528"/>
<dbReference type="PANTHER" id="PTHR47160:SF10">
    <property type="entry name" value="MULE TRANSPOSASE DOMAIN-CONTAINING PROTEIN"/>
    <property type="match status" value="1"/>
</dbReference>
<evidence type="ECO:0000313" key="1">
    <source>
        <dbReference type="EMBL" id="ESN99898.1"/>
    </source>
</evidence>
<evidence type="ECO:0008006" key="4">
    <source>
        <dbReference type="Google" id="ProtNLM"/>
    </source>
</evidence>
<proteinExistence type="predicted"/>
<dbReference type="PANTHER" id="PTHR47160">
    <property type="entry name" value="PUTATIVE-RELATED"/>
    <property type="match status" value="1"/>
</dbReference>
<dbReference type="EMBL" id="AMQM01009836">
    <property type="status" value="NOT_ANNOTATED_CDS"/>
    <property type="molecule type" value="Genomic_DNA"/>
</dbReference>
<dbReference type="OrthoDB" id="6612379at2759"/>
<evidence type="ECO:0000313" key="2">
    <source>
        <dbReference type="EnsemblMetazoa" id="HelroP184374"/>
    </source>
</evidence>
<accession>T1FL29</accession>
<dbReference type="GeneID" id="20209528"/>
<dbReference type="EnsemblMetazoa" id="HelroT184374">
    <property type="protein sequence ID" value="HelroP184374"/>
    <property type="gene ID" value="HelroG184374"/>
</dbReference>
<gene>
    <name evidence="2" type="primary">20209528</name>
    <name evidence="1" type="ORF">HELRODRAFT_184374</name>
</gene>
<dbReference type="EMBL" id="KB097034">
    <property type="protein sequence ID" value="ESN99898.1"/>
    <property type="molecule type" value="Genomic_DNA"/>
</dbReference>
<dbReference type="InParanoid" id="T1FL29"/>
<reference evidence="2" key="3">
    <citation type="submission" date="2015-06" db="UniProtKB">
        <authorList>
            <consortium name="EnsemblMetazoa"/>
        </authorList>
    </citation>
    <scope>IDENTIFICATION</scope>
</reference>
<reference evidence="1 3" key="2">
    <citation type="journal article" date="2013" name="Nature">
        <title>Insights into bilaterian evolution from three spiralian genomes.</title>
        <authorList>
            <person name="Simakov O."/>
            <person name="Marletaz F."/>
            <person name="Cho S.J."/>
            <person name="Edsinger-Gonzales E."/>
            <person name="Havlak P."/>
            <person name="Hellsten U."/>
            <person name="Kuo D.H."/>
            <person name="Larsson T."/>
            <person name="Lv J."/>
            <person name="Arendt D."/>
            <person name="Savage R."/>
            <person name="Osoegawa K."/>
            <person name="de Jong P."/>
            <person name="Grimwood J."/>
            <person name="Chapman J.A."/>
            <person name="Shapiro H."/>
            <person name="Aerts A."/>
            <person name="Otillar R.P."/>
            <person name="Terry A.Y."/>
            <person name="Boore J.L."/>
            <person name="Grigoriev I.V."/>
            <person name="Lindberg D.R."/>
            <person name="Seaver E.C."/>
            <person name="Weisblat D.A."/>
            <person name="Putnam N.H."/>
            <person name="Rokhsar D.S."/>
        </authorList>
    </citation>
    <scope>NUCLEOTIDE SEQUENCE</scope>
</reference>
<dbReference type="AlphaFoldDB" id="T1FL29"/>
<organism evidence="2 3">
    <name type="scientific">Helobdella robusta</name>
    <name type="common">Californian leech</name>
    <dbReference type="NCBI Taxonomy" id="6412"/>
    <lineage>
        <taxon>Eukaryota</taxon>
        <taxon>Metazoa</taxon>
        <taxon>Spiralia</taxon>
        <taxon>Lophotrochozoa</taxon>
        <taxon>Annelida</taxon>
        <taxon>Clitellata</taxon>
        <taxon>Hirudinea</taxon>
        <taxon>Rhynchobdellida</taxon>
        <taxon>Glossiphoniidae</taxon>
        <taxon>Helobdella</taxon>
    </lineage>
</organism>
<dbReference type="EMBL" id="AMQM01009837">
    <property type="status" value="NOT_ANNOTATED_CDS"/>
    <property type="molecule type" value="Genomic_DNA"/>
</dbReference>
<dbReference type="KEGG" id="hro:HELRODRAFT_184374"/>
<protein>
    <recommendedName>
        <fullName evidence="4">MULE transposase domain-containing protein</fullName>
    </recommendedName>
</protein>
<dbReference type="eggNOG" id="ENOG502S0Z1">
    <property type="taxonomic scope" value="Eukaryota"/>
</dbReference>
<reference evidence="3" key="1">
    <citation type="submission" date="2012-12" db="EMBL/GenBank/DDBJ databases">
        <authorList>
            <person name="Hellsten U."/>
            <person name="Grimwood J."/>
            <person name="Chapman J.A."/>
            <person name="Shapiro H."/>
            <person name="Aerts A."/>
            <person name="Otillar R.P."/>
            <person name="Terry A.Y."/>
            <person name="Boore J.L."/>
            <person name="Simakov O."/>
            <person name="Marletaz F."/>
            <person name="Cho S.-J."/>
            <person name="Edsinger-Gonzales E."/>
            <person name="Havlak P."/>
            <person name="Kuo D.-H."/>
            <person name="Larsson T."/>
            <person name="Lv J."/>
            <person name="Arendt D."/>
            <person name="Savage R."/>
            <person name="Osoegawa K."/>
            <person name="de Jong P."/>
            <person name="Lindberg D.R."/>
            <person name="Seaver E.C."/>
            <person name="Weisblat D.A."/>
            <person name="Putnam N.H."/>
            <person name="Grigoriev I.V."/>
            <person name="Rokhsar D.S."/>
        </authorList>
    </citation>
    <scope>NUCLEOTIDE SEQUENCE</scope>
</reference>
<dbReference type="OMA" id="HADDREM"/>
<name>T1FL29_HELRO</name>
<dbReference type="RefSeq" id="XP_009022003.1">
    <property type="nucleotide sequence ID" value="XM_009023755.1"/>
</dbReference>
<sequence>MEFIRNNKGGLQLCYNGYAFNKKNNKKTTMNAVLSVTPHTHPSSESEIEKLKVINRMKQAACLVSTSKPTHVYASELVSMNEDVKRKLTSKDHMTRRLRYQKRKHFPKEPESATDLNIPDDFKTISSTSDTPFLIYEELFRALKDVAQRHQLTLQPTDVMIDFEIAPRRGIQDVFGHHVQIKACFFHLTQSSWRKINELGLSATYKQNENIRHFVGMVDGLAFLRIQDVEEGIIYLLNNIPNNDDDIRKFVNYFDEFYCRGKLRIVPGNNPLTILLRRTPPVFPPELWNMNEITVSGNARTNNICEGWNSSFRSLVGHSNPSIWNLLRAFQLDRSMNINAFNQLQEGRPTLKKTSQHTINHQRRLRNICNDLNNEFVTIPIALQAIGHTILLTRDYDYI</sequence>
<dbReference type="Proteomes" id="UP000015101">
    <property type="component" value="Unassembled WGS sequence"/>
</dbReference>
<dbReference type="HOGENOM" id="CLU_691306_0_0_1"/>